<evidence type="ECO:0000259" key="1">
    <source>
        <dbReference type="Pfam" id="PF13474"/>
    </source>
</evidence>
<proteinExistence type="predicted"/>
<dbReference type="OrthoDB" id="9812295at2"/>
<gene>
    <name evidence="2" type="ORF">D3872_04440</name>
</gene>
<sequence length="150" mass="17419">MVNDPLDPELPALMARIERYRTQYNFQGDIDRAEVEDLYQRDADFTAFDIAPPLGGYVGWEAYSQGWYKVMSKYRQINFTFHDDLRIFRRGEVAWMSVSADWFGLTVGGEQFHKEMRLTLVWVRGDGHWRITHEHGSSPRTTALAGGEII</sequence>
<dbReference type="RefSeq" id="WP_119809661.1">
    <property type="nucleotide sequence ID" value="NZ_QYUP01000042.1"/>
</dbReference>
<name>A0A418Y6C8_9BURK</name>
<dbReference type="Pfam" id="PF13474">
    <property type="entry name" value="SnoaL_3"/>
    <property type="match status" value="1"/>
</dbReference>
<feature type="domain" description="SnoaL-like" evidence="1">
    <location>
        <begin position="33"/>
        <end position="139"/>
    </location>
</feature>
<reference evidence="2 3" key="1">
    <citation type="submission" date="2018-09" db="EMBL/GenBank/DDBJ databases">
        <authorList>
            <person name="Zhu H."/>
        </authorList>
    </citation>
    <scope>NUCLEOTIDE SEQUENCE [LARGE SCALE GENOMIC DNA]</scope>
    <source>
        <strain evidence="2 3">K1S02-61</strain>
    </source>
</reference>
<evidence type="ECO:0000313" key="3">
    <source>
        <dbReference type="Proteomes" id="UP000284006"/>
    </source>
</evidence>
<comment type="caution">
    <text evidence="2">The sequence shown here is derived from an EMBL/GenBank/DDBJ whole genome shotgun (WGS) entry which is preliminary data.</text>
</comment>
<accession>A0A418Y6C8</accession>
<dbReference type="AlphaFoldDB" id="A0A418Y6C8"/>
<dbReference type="EMBL" id="QYUP01000042">
    <property type="protein sequence ID" value="RJG23485.1"/>
    <property type="molecule type" value="Genomic_DNA"/>
</dbReference>
<dbReference type="Gene3D" id="3.10.450.50">
    <property type="match status" value="1"/>
</dbReference>
<evidence type="ECO:0000313" key="2">
    <source>
        <dbReference type="EMBL" id="RJG23485.1"/>
    </source>
</evidence>
<organism evidence="2 3">
    <name type="scientific">Massilia cavernae</name>
    <dbReference type="NCBI Taxonomy" id="2320864"/>
    <lineage>
        <taxon>Bacteria</taxon>
        <taxon>Pseudomonadati</taxon>
        <taxon>Pseudomonadota</taxon>
        <taxon>Betaproteobacteria</taxon>
        <taxon>Burkholderiales</taxon>
        <taxon>Oxalobacteraceae</taxon>
        <taxon>Telluria group</taxon>
        <taxon>Massilia</taxon>
    </lineage>
</organism>
<keyword evidence="3" id="KW-1185">Reference proteome</keyword>
<protein>
    <recommendedName>
        <fullName evidence="1">SnoaL-like domain-containing protein</fullName>
    </recommendedName>
</protein>
<dbReference type="Proteomes" id="UP000284006">
    <property type="component" value="Unassembled WGS sequence"/>
</dbReference>
<dbReference type="InterPro" id="IPR037401">
    <property type="entry name" value="SnoaL-like"/>
</dbReference>
<dbReference type="SUPFAM" id="SSF54427">
    <property type="entry name" value="NTF2-like"/>
    <property type="match status" value="1"/>
</dbReference>
<dbReference type="InterPro" id="IPR032710">
    <property type="entry name" value="NTF2-like_dom_sf"/>
</dbReference>